<feature type="domain" description="AMP-dependent synthetase/ligase" evidence="3">
    <location>
        <begin position="54"/>
        <end position="219"/>
    </location>
</feature>
<evidence type="ECO:0000313" key="5">
    <source>
        <dbReference type="Proteomes" id="UP000249177"/>
    </source>
</evidence>
<keyword evidence="5" id="KW-1185">Reference proteome</keyword>
<comment type="similarity">
    <text evidence="1">Belongs to the ATP-dependent AMP-binding enzyme family.</text>
</comment>
<sequence>MDNTITYKNVHNHFKLNGFHLTKEDLCRIAYSFIKEGEDFEQSVGDFLLDWFDDKPYIDMYTSGTTGNPKSIRIEKDAMVKSAIATGDFFDLQPGNRVLHCLPANYVAGKMMFVRSFILGLDMDFVPPSSHPLEHNDQKYDFAAMVPLQAKNSIDKLSNIKKIIIGGVKIHKSLEQELIKLPVDIYETYGMTETITHIAAKKVGVEAFTTLPHVTVSVNENQCLEIVAKNIGSEKIVTNDIVKLISDNQFIWLGRFDNVINSGGIKIMPEQVEAKLSTLIPRRYFVNGEPDETLGEKVVLYVEGSPMDIDHSVFDVLDKYEKPKEIVFIPKFKETATGKIMREESKNITV</sequence>
<dbReference type="InterPro" id="IPR000873">
    <property type="entry name" value="AMP-dep_synth/lig_dom"/>
</dbReference>
<keyword evidence="2 4" id="KW-0436">Ligase</keyword>
<dbReference type="Pfam" id="PF00501">
    <property type="entry name" value="AMP-binding"/>
    <property type="match status" value="1"/>
</dbReference>
<evidence type="ECO:0000256" key="1">
    <source>
        <dbReference type="ARBA" id="ARBA00006432"/>
    </source>
</evidence>
<comment type="caution">
    <text evidence="4">The sequence shown here is derived from an EMBL/GenBank/DDBJ whole genome shotgun (WGS) entry which is preliminary data.</text>
</comment>
<dbReference type="EMBL" id="QKXH01000007">
    <property type="protein sequence ID" value="PZX93085.1"/>
    <property type="molecule type" value="Genomic_DNA"/>
</dbReference>
<dbReference type="InterPro" id="IPR045851">
    <property type="entry name" value="AMP-bd_C_sf"/>
</dbReference>
<dbReference type="GO" id="GO:0006631">
    <property type="term" value="P:fatty acid metabolic process"/>
    <property type="evidence" value="ECO:0007669"/>
    <property type="project" value="TreeGrafter"/>
</dbReference>
<dbReference type="RefSeq" id="WP_111410367.1">
    <property type="nucleotide sequence ID" value="NZ_QKXH01000007.1"/>
</dbReference>
<dbReference type="Gene3D" id="3.40.50.12780">
    <property type="entry name" value="N-terminal domain of ligase-like"/>
    <property type="match status" value="1"/>
</dbReference>
<accession>A0A2W7UI92</accession>
<evidence type="ECO:0000313" key="4">
    <source>
        <dbReference type="EMBL" id="PZX93085.1"/>
    </source>
</evidence>
<dbReference type="AlphaFoldDB" id="A0A2W7UI92"/>
<proteinExistence type="inferred from homology"/>
<evidence type="ECO:0000259" key="3">
    <source>
        <dbReference type="Pfam" id="PF00501"/>
    </source>
</evidence>
<dbReference type="Proteomes" id="UP000249177">
    <property type="component" value="Unassembled WGS sequence"/>
</dbReference>
<evidence type="ECO:0000256" key="2">
    <source>
        <dbReference type="ARBA" id="ARBA00022598"/>
    </source>
</evidence>
<reference evidence="4 5" key="1">
    <citation type="submission" date="2018-06" db="EMBL/GenBank/DDBJ databases">
        <title>Flavobacterium sp IMCC34762, genome.</title>
        <authorList>
            <person name="Joung Y."/>
            <person name="Cho J."/>
            <person name="Song J."/>
        </authorList>
    </citation>
    <scope>NUCLEOTIDE SEQUENCE [LARGE SCALE GENOMIC DNA]</scope>
    <source>
        <strain evidence="4 5">IMCC34762</strain>
    </source>
</reference>
<gene>
    <name evidence="4" type="ORF">DOS84_12005</name>
</gene>
<protein>
    <submittedName>
        <fullName evidence="4">O-succinylbenzoic acid--CoA ligase</fullName>
    </submittedName>
</protein>
<dbReference type="SUPFAM" id="SSF56801">
    <property type="entry name" value="Acetyl-CoA synthetase-like"/>
    <property type="match status" value="1"/>
</dbReference>
<dbReference type="GO" id="GO:0031956">
    <property type="term" value="F:medium-chain fatty acid-CoA ligase activity"/>
    <property type="evidence" value="ECO:0007669"/>
    <property type="project" value="TreeGrafter"/>
</dbReference>
<dbReference type="Gene3D" id="3.30.300.30">
    <property type="match status" value="1"/>
</dbReference>
<organism evidence="4 5">
    <name type="scientific">Flavobacterium aquariorum</name>
    <dbReference type="NCBI Taxonomy" id="2217670"/>
    <lineage>
        <taxon>Bacteria</taxon>
        <taxon>Pseudomonadati</taxon>
        <taxon>Bacteroidota</taxon>
        <taxon>Flavobacteriia</taxon>
        <taxon>Flavobacteriales</taxon>
        <taxon>Flavobacteriaceae</taxon>
        <taxon>Flavobacterium</taxon>
    </lineage>
</organism>
<name>A0A2W7UI92_9FLAO</name>
<dbReference type="PANTHER" id="PTHR43201:SF5">
    <property type="entry name" value="MEDIUM-CHAIN ACYL-COA LIGASE ACSF2, MITOCHONDRIAL"/>
    <property type="match status" value="1"/>
</dbReference>
<dbReference type="InterPro" id="IPR042099">
    <property type="entry name" value="ANL_N_sf"/>
</dbReference>
<dbReference type="OrthoDB" id="8870348at2"/>
<dbReference type="PANTHER" id="PTHR43201">
    <property type="entry name" value="ACYL-COA SYNTHETASE"/>
    <property type="match status" value="1"/>
</dbReference>